<comment type="caution">
    <text evidence="3">The sequence shown here is derived from an EMBL/GenBank/DDBJ whole genome shotgun (WGS) entry which is preliminary data.</text>
</comment>
<proteinExistence type="inferred from homology"/>
<feature type="compositionally biased region" description="Polar residues" evidence="2">
    <location>
        <begin position="394"/>
        <end position="403"/>
    </location>
</feature>
<feature type="region of interest" description="Disordered" evidence="2">
    <location>
        <begin position="330"/>
        <end position="349"/>
    </location>
</feature>
<accession>A0AAV1IIV2</accession>
<dbReference type="PANTHER" id="PTHR13465:SF2">
    <property type="entry name" value="PHAGOSOME ASSEMBLY FACTOR 1"/>
    <property type="match status" value="1"/>
</dbReference>
<reference evidence="3 4" key="1">
    <citation type="submission" date="2023-10" db="EMBL/GenBank/DDBJ databases">
        <authorList>
            <person name="Maclean D."/>
            <person name="Macfadyen A."/>
        </authorList>
    </citation>
    <scope>NUCLEOTIDE SEQUENCE [LARGE SCALE GENOMIC DNA]</scope>
</reference>
<gene>
    <name evidence="3" type="ORF">CVIRNUC_009173</name>
</gene>
<organism evidence="3 4">
    <name type="scientific">Coccomyxa viridis</name>
    <dbReference type="NCBI Taxonomy" id="1274662"/>
    <lineage>
        <taxon>Eukaryota</taxon>
        <taxon>Viridiplantae</taxon>
        <taxon>Chlorophyta</taxon>
        <taxon>core chlorophytes</taxon>
        <taxon>Trebouxiophyceae</taxon>
        <taxon>Trebouxiophyceae incertae sedis</taxon>
        <taxon>Coccomyxaceae</taxon>
        <taxon>Coccomyxa</taxon>
    </lineage>
</organism>
<dbReference type="InterPro" id="IPR039156">
    <property type="entry name" value="PHAF1/BROMI"/>
</dbReference>
<feature type="region of interest" description="Disordered" evidence="2">
    <location>
        <begin position="394"/>
        <end position="441"/>
    </location>
</feature>
<keyword evidence="4" id="KW-1185">Reference proteome</keyword>
<feature type="region of interest" description="Disordered" evidence="2">
    <location>
        <begin position="454"/>
        <end position="576"/>
    </location>
</feature>
<evidence type="ECO:0000313" key="3">
    <source>
        <dbReference type="EMBL" id="CAK0785960.1"/>
    </source>
</evidence>
<dbReference type="EMBL" id="CAUYUE010000013">
    <property type="protein sequence ID" value="CAK0785960.1"/>
    <property type="molecule type" value="Genomic_DNA"/>
</dbReference>
<comment type="similarity">
    <text evidence="1">Belongs to the PHAF1 family.</text>
</comment>
<evidence type="ECO:0000313" key="4">
    <source>
        <dbReference type="Proteomes" id="UP001314263"/>
    </source>
</evidence>
<protein>
    <submittedName>
        <fullName evidence="3">Uncharacterized protein</fullName>
    </submittedName>
</protein>
<feature type="compositionally biased region" description="Low complexity" evidence="2">
    <location>
        <begin position="336"/>
        <end position="349"/>
    </location>
</feature>
<feature type="compositionally biased region" description="Low complexity" evidence="2">
    <location>
        <begin position="548"/>
        <end position="557"/>
    </location>
</feature>
<dbReference type="AlphaFoldDB" id="A0AAV1IIV2"/>
<sequence length="640" mass="67446">MLLTLEVLPGRGLAYFTLGMSLFDAVNLIRKRRSDLSCVEVKYANQALLNQDIVINFPEHGFHLRFDPRSQRLRLIEVYDVTRLQVKYGKSLIGGASHPATFVRVYDICGPTYPGEFEAKARTYTLHYPGLAFLFPIPPQHAEAVSENHIGMPLEFHDGSTPLAARICIYTASEASSDAVASAAAPPAPSGSLCGEVVEARVHEGLRFCSGAQAISFGDSPQDVWSELGAPSSTAAKSTDSMLMQMRSGDAPGADYFYTYHSRGLDILFDGQTHKVKKFVLHTNVPGHPDFNVYAKCNFMLVFPSAGTGPLLEPLGSGAAGMSGWDSNSATDLTVSSREPSGSCSAGSSSLFGLSNPISPPASAPEQLPQEFARDSSGHLRGSQDNSFWNSLSTLGNDLFSSPNPSPAGEDKSPELGRQMGGQQQAQVQMHLSEALSGSEASATTAVKSAVMSAAGPNTKAEEEGPPDVADARDGWDFDCDFEPPDTGEAAAANGPPQGDQGWVGFGTPTDVSAASRGPLGVKEGQPVQADRLPNHHVSSSSQHVTKGKSGSHGSSSNTGEAGAPEGSTASEQLPLRPSITADSTWEEISAILGDAGRATIHSRGFASNPFGPTLVYGYRGVAFEALKNGHLAGLTLFQA</sequence>
<feature type="compositionally biased region" description="Low complexity" evidence="2">
    <location>
        <begin position="421"/>
        <end position="441"/>
    </location>
</feature>
<dbReference type="InterPro" id="IPR005373">
    <property type="entry name" value="PHAF1"/>
</dbReference>
<dbReference type="PANTHER" id="PTHR13465">
    <property type="entry name" value="UPF0183 PROTEIN"/>
    <property type="match status" value="1"/>
</dbReference>
<name>A0AAV1IIV2_9CHLO</name>
<evidence type="ECO:0000256" key="1">
    <source>
        <dbReference type="ARBA" id="ARBA00024339"/>
    </source>
</evidence>
<feature type="compositionally biased region" description="Acidic residues" evidence="2">
    <location>
        <begin position="477"/>
        <end position="486"/>
    </location>
</feature>
<dbReference type="Proteomes" id="UP001314263">
    <property type="component" value="Unassembled WGS sequence"/>
</dbReference>
<evidence type="ECO:0000256" key="2">
    <source>
        <dbReference type="SAM" id="MobiDB-lite"/>
    </source>
</evidence>
<dbReference type="Pfam" id="PF03676">
    <property type="entry name" value="PHAF1"/>
    <property type="match status" value="2"/>
</dbReference>